<dbReference type="EMBL" id="MCFI01000009">
    <property type="protein sequence ID" value="ORY82529.1"/>
    <property type="molecule type" value="Genomic_DNA"/>
</dbReference>
<dbReference type="PANTHER" id="PTHR19317:SF0">
    <property type="entry name" value="PRENYLATED RAB ACCEPTOR PROTEIN 1"/>
    <property type="match status" value="1"/>
</dbReference>
<keyword evidence="4 5" id="KW-0472">Membrane</keyword>
<comment type="similarity">
    <text evidence="5">Belongs to the PRA1 family.</text>
</comment>
<protein>
    <recommendedName>
        <fullName evidence="5">PRA1 family protein</fullName>
    </recommendedName>
</protein>
<proteinExistence type="inferred from homology"/>
<dbReference type="OrthoDB" id="63113at2759"/>
<dbReference type="GeneID" id="63784364"/>
<dbReference type="Pfam" id="PF03208">
    <property type="entry name" value="PRA1"/>
    <property type="match status" value="1"/>
</dbReference>
<keyword evidence="3 5" id="KW-1133">Transmembrane helix</keyword>
<comment type="caution">
    <text evidence="6">The sequence shown here is derived from an EMBL/GenBank/DDBJ whole genome shotgun (WGS) entry which is preliminary data.</text>
</comment>
<evidence type="ECO:0000256" key="3">
    <source>
        <dbReference type="ARBA" id="ARBA00022989"/>
    </source>
</evidence>
<keyword evidence="2 5" id="KW-0812">Transmembrane</keyword>
<evidence type="ECO:0000256" key="2">
    <source>
        <dbReference type="ARBA" id="ARBA00022692"/>
    </source>
</evidence>
<evidence type="ECO:0000256" key="1">
    <source>
        <dbReference type="ARBA" id="ARBA00004141"/>
    </source>
</evidence>
<organism evidence="6 7">
    <name type="scientific">Protomyces lactucae-debilis</name>
    <dbReference type="NCBI Taxonomy" id="2754530"/>
    <lineage>
        <taxon>Eukaryota</taxon>
        <taxon>Fungi</taxon>
        <taxon>Dikarya</taxon>
        <taxon>Ascomycota</taxon>
        <taxon>Taphrinomycotina</taxon>
        <taxon>Taphrinomycetes</taxon>
        <taxon>Taphrinales</taxon>
        <taxon>Protomycetaceae</taxon>
        <taxon>Protomyces</taxon>
    </lineage>
</organism>
<keyword evidence="7" id="KW-1185">Reference proteome</keyword>
<feature type="transmembrane region" description="Helical" evidence="5">
    <location>
        <begin position="68"/>
        <end position="98"/>
    </location>
</feature>
<dbReference type="AlphaFoldDB" id="A0A1Y2FF27"/>
<dbReference type="RefSeq" id="XP_040725400.1">
    <property type="nucleotide sequence ID" value="XM_040867765.1"/>
</dbReference>
<dbReference type="OMA" id="PWTVFFN"/>
<gene>
    <name evidence="6" type="ORF">BCR37DRAFT_347411</name>
</gene>
<dbReference type="InterPro" id="IPR004895">
    <property type="entry name" value="Prenylated_rab_accept_PRA1"/>
</dbReference>
<evidence type="ECO:0000256" key="5">
    <source>
        <dbReference type="RuleBase" id="RU363107"/>
    </source>
</evidence>
<dbReference type="Proteomes" id="UP000193685">
    <property type="component" value="Unassembled WGS sequence"/>
</dbReference>
<dbReference type="GO" id="GO:0016020">
    <property type="term" value="C:membrane"/>
    <property type="evidence" value="ECO:0007669"/>
    <property type="project" value="UniProtKB-SubCell"/>
</dbReference>
<evidence type="ECO:0000313" key="7">
    <source>
        <dbReference type="Proteomes" id="UP000193685"/>
    </source>
</evidence>
<dbReference type="PANTHER" id="PTHR19317">
    <property type="entry name" value="PRENYLATED RAB ACCEPTOR 1-RELATED"/>
    <property type="match status" value="1"/>
</dbReference>
<comment type="subcellular location">
    <subcellularLocation>
        <location evidence="1 5">Membrane</location>
        <topology evidence="1 5">Multi-pass membrane protein</topology>
    </subcellularLocation>
</comment>
<reference evidence="6 7" key="1">
    <citation type="submission" date="2016-07" db="EMBL/GenBank/DDBJ databases">
        <title>Pervasive Adenine N6-methylation of Active Genes in Fungi.</title>
        <authorList>
            <consortium name="DOE Joint Genome Institute"/>
            <person name="Mondo S.J."/>
            <person name="Dannebaum R.O."/>
            <person name="Kuo R.C."/>
            <person name="Labutti K."/>
            <person name="Haridas S."/>
            <person name="Kuo A."/>
            <person name="Salamov A."/>
            <person name="Ahrendt S.R."/>
            <person name="Lipzen A."/>
            <person name="Sullivan W."/>
            <person name="Andreopoulos W.B."/>
            <person name="Clum A."/>
            <person name="Lindquist E."/>
            <person name="Daum C."/>
            <person name="Ramamoorthy G.K."/>
            <person name="Gryganskyi A."/>
            <person name="Culley D."/>
            <person name="Magnuson J.K."/>
            <person name="James T.Y."/>
            <person name="O'Malley M.A."/>
            <person name="Stajich J.E."/>
            <person name="Spatafora J.W."/>
            <person name="Visel A."/>
            <person name="Grigoriev I.V."/>
        </authorList>
    </citation>
    <scope>NUCLEOTIDE SEQUENCE [LARGE SCALE GENOMIC DNA]</scope>
    <source>
        <strain evidence="6 7">12-1054</strain>
    </source>
</reference>
<dbReference type="STRING" id="56484.A0A1Y2FF27"/>
<dbReference type="GO" id="GO:0005794">
    <property type="term" value="C:Golgi apparatus"/>
    <property type="evidence" value="ECO:0007669"/>
    <property type="project" value="TreeGrafter"/>
</dbReference>
<name>A0A1Y2FF27_PROLT</name>
<evidence type="ECO:0000256" key="4">
    <source>
        <dbReference type="ARBA" id="ARBA00023136"/>
    </source>
</evidence>
<evidence type="ECO:0000313" key="6">
    <source>
        <dbReference type="EMBL" id="ORY82529.1"/>
    </source>
</evidence>
<accession>A0A1Y2FF27</accession>
<sequence length="172" mass="18616">MEYANVARDALASLPQNLSSIRSSDRFANLRPISEFLDFRRISKPQGFGEVQSRISYNLGRYSSNYSVIFALLAIYALITNPLLLFVIALAVGGMLGIGKLAGENLTVGPISLTTSQLYTTLVCICVPLGFIASPVSTVFWLLGANGFIILGHAALMEPPVESQFEEVQQAV</sequence>
<feature type="transmembrane region" description="Helical" evidence="5">
    <location>
        <begin position="118"/>
        <end position="143"/>
    </location>
</feature>